<evidence type="ECO:0000256" key="1">
    <source>
        <dbReference type="SAM" id="MobiDB-lite"/>
    </source>
</evidence>
<dbReference type="SMART" id="SM00588">
    <property type="entry name" value="NEUZ"/>
    <property type="match status" value="2"/>
</dbReference>
<protein>
    <recommendedName>
        <fullName evidence="2">NHR domain-containing protein</fullName>
    </recommendedName>
</protein>
<organism evidence="3 4">
    <name type="scientific">Mauremys mutica</name>
    <name type="common">yellowpond turtle</name>
    <dbReference type="NCBI Taxonomy" id="74926"/>
    <lineage>
        <taxon>Eukaryota</taxon>
        <taxon>Metazoa</taxon>
        <taxon>Chordata</taxon>
        <taxon>Craniata</taxon>
        <taxon>Vertebrata</taxon>
        <taxon>Euteleostomi</taxon>
        <taxon>Archelosauria</taxon>
        <taxon>Testudinata</taxon>
        <taxon>Testudines</taxon>
        <taxon>Cryptodira</taxon>
        <taxon>Durocryptodira</taxon>
        <taxon>Testudinoidea</taxon>
        <taxon>Geoemydidae</taxon>
        <taxon>Geoemydinae</taxon>
        <taxon>Mauremys</taxon>
    </lineage>
</organism>
<feature type="domain" description="NHR" evidence="2">
    <location>
        <begin position="166"/>
        <end position="335"/>
    </location>
</feature>
<dbReference type="GO" id="GO:0061630">
    <property type="term" value="F:ubiquitin protein ligase activity"/>
    <property type="evidence" value="ECO:0007669"/>
    <property type="project" value="TreeGrafter"/>
</dbReference>
<dbReference type="PANTHER" id="PTHR12429">
    <property type="entry name" value="NEURALIZED"/>
    <property type="match status" value="1"/>
</dbReference>
<dbReference type="InterPro" id="IPR037962">
    <property type="entry name" value="Neuralized"/>
</dbReference>
<dbReference type="PANTHER" id="PTHR12429:SF14">
    <property type="entry name" value="NEURALIZED-LIKE PROTEIN 4"/>
    <property type="match status" value="1"/>
</dbReference>
<feature type="compositionally biased region" description="Polar residues" evidence="1">
    <location>
        <begin position="358"/>
        <end position="367"/>
    </location>
</feature>
<proteinExistence type="predicted"/>
<dbReference type="Proteomes" id="UP000827986">
    <property type="component" value="Unassembled WGS sequence"/>
</dbReference>
<name>A0A9D4BCI4_9SAUR</name>
<feature type="compositionally biased region" description="Polar residues" evidence="1">
    <location>
        <begin position="327"/>
        <end position="346"/>
    </location>
</feature>
<feature type="region of interest" description="Disordered" evidence="1">
    <location>
        <begin position="325"/>
        <end position="394"/>
    </location>
</feature>
<reference evidence="3" key="1">
    <citation type="submission" date="2021-09" db="EMBL/GenBank/DDBJ databases">
        <title>The genome of Mauremys mutica provides insights into the evolution of semi-aquatic lifestyle.</title>
        <authorList>
            <person name="Gong S."/>
            <person name="Gao Y."/>
        </authorList>
    </citation>
    <scope>NUCLEOTIDE SEQUENCE</scope>
    <source>
        <strain evidence="3">MM-2020</strain>
        <tissue evidence="3">Muscle</tissue>
    </source>
</reference>
<evidence type="ECO:0000313" key="4">
    <source>
        <dbReference type="Proteomes" id="UP000827986"/>
    </source>
</evidence>
<dbReference type="Gene3D" id="2.60.120.920">
    <property type="match status" value="2"/>
</dbReference>
<dbReference type="InterPro" id="IPR043136">
    <property type="entry name" value="B30.2/SPRY_sf"/>
</dbReference>
<sequence>MRALSPDVGRRALEAGGVGEPEPERLLFHANCGQKAAIIHDGRTALRPHPSRLGFPRAGVTAIRPEDLEFPNTMTDIDYDTWMLSGTAIMQDGNTMRNNYGCDLDSLTTGSRIGMMRTAKGDLHYFINGVDQGVACSGLPPAKEVYAVVDLYGQCVQVSITSATGPMDNSLSCGKNVAFQDNGCRAVRVAGYSHGIVFSMKELKADEVFEVKIEELDEKWSGSFHVGLTTLLPSEVPYAATGLPASLPELHSKATWLVAGSEVRRNGQLQKQNYGCSLERLGVGNRVGVKRCADDTMHILVDGEDMGPATTGVAKATLRPMHPQALHPNQTLLPSPQLPVQMQPASKSGLASPGSFPHGSTPQQPHTSGFPASGQPASRHSFIQPAPGQRFYHK</sequence>
<dbReference type="InterPro" id="IPR006573">
    <property type="entry name" value="NHR_dom"/>
</dbReference>
<dbReference type="AlphaFoldDB" id="A0A9D4BCI4"/>
<evidence type="ECO:0000313" key="3">
    <source>
        <dbReference type="EMBL" id="KAH1187934.1"/>
    </source>
</evidence>
<comment type="caution">
    <text evidence="3">The sequence shown here is derived from an EMBL/GenBank/DDBJ whole genome shotgun (WGS) entry which is preliminary data.</text>
</comment>
<accession>A0A9D4BCI4</accession>
<dbReference type="FunFam" id="2.60.120.920:FF:000001">
    <property type="entry name" value="neuralized-like protein 4 isoform X1"/>
    <property type="match status" value="2"/>
</dbReference>
<dbReference type="PROSITE" id="PS51065">
    <property type="entry name" value="NHR"/>
    <property type="match status" value="2"/>
</dbReference>
<dbReference type="EMBL" id="JAHDVG010000213">
    <property type="protein sequence ID" value="KAH1187934.1"/>
    <property type="molecule type" value="Genomic_DNA"/>
</dbReference>
<dbReference type="CDD" id="cd12887">
    <property type="entry name" value="SPRY_NHR_like"/>
    <property type="match status" value="2"/>
</dbReference>
<dbReference type="Pfam" id="PF07177">
    <property type="entry name" value="Neuralized"/>
    <property type="match status" value="2"/>
</dbReference>
<keyword evidence="4" id="KW-1185">Reference proteome</keyword>
<gene>
    <name evidence="3" type="ORF">KIL84_015134</name>
</gene>
<feature type="domain" description="NHR" evidence="2">
    <location>
        <begin position="1"/>
        <end position="163"/>
    </location>
</feature>
<evidence type="ECO:0000259" key="2">
    <source>
        <dbReference type="PROSITE" id="PS51065"/>
    </source>
</evidence>